<dbReference type="EMBL" id="JAVLVU010000001">
    <property type="protein sequence ID" value="MDT3405047.1"/>
    <property type="molecule type" value="Genomic_DNA"/>
</dbReference>
<evidence type="ECO:0000259" key="2">
    <source>
        <dbReference type="Pfam" id="PF13568"/>
    </source>
</evidence>
<protein>
    <recommendedName>
        <fullName evidence="2">Outer membrane protein beta-barrel domain-containing protein</fullName>
    </recommendedName>
</protein>
<dbReference type="Proteomes" id="UP001258315">
    <property type="component" value="Unassembled WGS sequence"/>
</dbReference>
<feature type="signal peptide" evidence="1">
    <location>
        <begin position="1"/>
        <end position="19"/>
    </location>
</feature>
<keyword evidence="1" id="KW-0732">Signal</keyword>
<keyword evidence="4" id="KW-1185">Reference proteome</keyword>
<evidence type="ECO:0000256" key="1">
    <source>
        <dbReference type="SAM" id="SignalP"/>
    </source>
</evidence>
<reference evidence="4" key="1">
    <citation type="submission" date="2023-07" db="EMBL/GenBank/DDBJ databases">
        <title>Functional and genomic diversity of the sorghum phyllosphere microbiome.</title>
        <authorList>
            <person name="Shade A."/>
        </authorList>
    </citation>
    <scope>NUCLEOTIDE SEQUENCE [LARGE SCALE GENOMIC DNA]</scope>
    <source>
        <strain evidence="4">SORGH_AS_0422</strain>
    </source>
</reference>
<feature type="domain" description="Outer membrane protein beta-barrel" evidence="2">
    <location>
        <begin position="18"/>
        <end position="187"/>
    </location>
</feature>
<gene>
    <name evidence="3" type="ORF">QE417_004119</name>
</gene>
<dbReference type="InterPro" id="IPR025665">
    <property type="entry name" value="Beta-barrel_OMP_2"/>
</dbReference>
<name>A0ABU3GZ55_9SPHI</name>
<dbReference type="Pfam" id="PF13568">
    <property type="entry name" value="OMP_b-brl_2"/>
    <property type="match status" value="1"/>
</dbReference>
<feature type="chain" id="PRO_5045096345" description="Outer membrane protein beta-barrel domain-containing protein" evidence="1">
    <location>
        <begin position="20"/>
        <end position="210"/>
    </location>
</feature>
<evidence type="ECO:0000313" key="4">
    <source>
        <dbReference type="Proteomes" id="UP001258315"/>
    </source>
</evidence>
<evidence type="ECO:0000313" key="3">
    <source>
        <dbReference type="EMBL" id="MDT3405047.1"/>
    </source>
</evidence>
<dbReference type="RefSeq" id="WP_311953087.1">
    <property type="nucleotide sequence ID" value="NZ_JAVLVU010000001.1"/>
</dbReference>
<organism evidence="3 4">
    <name type="scientific">Mucilaginibacter terrae</name>
    <dbReference type="NCBI Taxonomy" id="1955052"/>
    <lineage>
        <taxon>Bacteria</taxon>
        <taxon>Pseudomonadati</taxon>
        <taxon>Bacteroidota</taxon>
        <taxon>Sphingobacteriia</taxon>
        <taxon>Sphingobacteriales</taxon>
        <taxon>Sphingobacteriaceae</taxon>
        <taxon>Mucilaginibacter</taxon>
    </lineage>
</organism>
<comment type="caution">
    <text evidence="3">The sequence shown here is derived from an EMBL/GenBank/DDBJ whole genome shotgun (WGS) entry which is preliminary data.</text>
</comment>
<accession>A0ABU3GZ55</accession>
<sequence length="210" mass="21693">MKKLLLTMVAAAAASLAFAQTKTTFGIKAGVNFASLQASSSGSSVTATSGSVTMFTAGAYADAPLGNNGLSLQPGLYYTGKGGNSNDGQSTGKLKFSYLQIPVNLVYSVPLSAGKFYFGGGPYAAYALSAKAEDKVNGQNVSVDLTLGSDNNSDIKRTDFGITVLIGFQFTNKLSLGVNSDFGLTSVLPGSNNGYSLKNRVYCITAGYSF</sequence>
<proteinExistence type="predicted"/>